<name>A0ABZ3FLE7_9ACTN</name>
<dbReference type="PANTHER" id="PTHR37694:SF1">
    <property type="entry name" value="SLR8022 PROTEIN"/>
    <property type="match status" value="1"/>
</dbReference>
<dbReference type="SUPFAM" id="SSF51182">
    <property type="entry name" value="RmlC-like cupins"/>
    <property type="match status" value="1"/>
</dbReference>
<dbReference type="PANTHER" id="PTHR37694">
    <property type="entry name" value="SLR8022 PROTEIN"/>
    <property type="match status" value="1"/>
</dbReference>
<sequence length="118" mass="12800">MIDPISLAQLSEELLADAGGSRARRSARTVVGGHDHIMRQTLIALLVDSSLAEHDSPGEATLHVIKGRLSLEWDMGNVQGRTGDLIEIPRERHSLHAIEDSVVLLTAVPREHVAAETD</sequence>
<reference evidence="1 2" key="1">
    <citation type="submission" date="2024-04" db="EMBL/GenBank/DDBJ databases">
        <title>Isolation of an actinomycete strain from pig manure.</title>
        <authorList>
            <person name="Gong T."/>
            <person name="Yu Z."/>
            <person name="An M."/>
            <person name="Wei C."/>
            <person name="Yang W."/>
            <person name="Liu L."/>
        </authorList>
    </citation>
    <scope>NUCLEOTIDE SEQUENCE [LARGE SCALE GENOMIC DNA]</scope>
    <source>
        <strain evidence="1 2">ZF39</strain>
    </source>
</reference>
<gene>
    <name evidence="1" type="ORF">AADG42_05945</name>
</gene>
<proteinExistence type="predicted"/>
<evidence type="ECO:0000313" key="2">
    <source>
        <dbReference type="Proteomes" id="UP001442841"/>
    </source>
</evidence>
<accession>A0ABZ3FLE7</accession>
<dbReference type="EMBL" id="CP154795">
    <property type="protein sequence ID" value="XAN06863.1"/>
    <property type="molecule type" value="Genomic_DNA"/>
</dbReference>
<dbReference type="InterPro" id="IPR014710">
    <property type="entry name" value="RmlC-like_jellyroll"/>
</dbReference>
<dbReference type="Gene3D" id="2.60.120.10">
    <property type="entry name" value="Jelly Rolls"/>
    <property type="match status" value="1"/>
</dbReference>
<evidence type="ECO:0000313" key="1">
    <source>
        <dbReference type="EMBL" id="XAN06863.1"/>
    </source>
</evidence>
<keyword evidence="2" id="KW-1185">Reference proteome</keyword>
<organism evidence="1 2">
    <name type="scientific">Ammonicoccus fulvus</name>
    <dbReference type="NCBI Taxonomy" id="3138240"/>
    <lineage>
        <taxon>Bacteria</taxon>
        <taxon>Bacillati</taxon>
        <taxon>Actinomycetota</taxon>
        <taxon>Actinomycetes</taxon>
        <taxon>Propionibacteriales</taxon>
        <taxon>Propionibacteriaceae</taxon>
        <taxon>Ammonicoccus</taxon>
    </lineage>
</organism>
<dbReference type="InterPro" id="IPR011051">
    <property type="entry name" value="RmlC_Cupin_sf"/>
</dbReference>
<protein>
    <submittedName>
        <fullName evidence="1">LuxR family transcriptional regulator</fullName>
    </submittedName>
</protein>
<dbReference type="Proteomes" id="UP001442841">
    <property type="component" value="Chromosome"/>
</dbReference>
<dbReference type="RefSeq" id="WP_425308302.1">
    <property type="nucleotide sequence ID" value="NZ_CP154795.1"/>
</dbReference>